<dbReference type="WBParaSite" id="L893_g19684.t1">
    <property type="protein sequence ID" value="L893_g19684.t1"/>
    <property type="gene ID" value="L893_g19684"/>
</dbReference>
<protein>
    <submittedName>
        <fullName evidence="2">BAG domain-containing protein</fullName>
    </submittedName>
</protein>
<evidence type="ECO:0000313" key="1">
    <source>
        <dbReference type="Proteomes" id="UP000095287"/>
    </source>
</evidence>
<evidence type="ECO:0000313" key="2">
    <source>
        <dbReference type="WBParaSite" id="L893_g19684.t1"/>
    </source>
</evidence>
<name>A0A1I7YU04_9BILA</name>
<sequence>MKKLIDFQGSRGSLIQLGQVHSRRLLGILFLLERDYRDVEVHVDEIVKGTITLLCKMGIMIIKELRSSDAEIDRLTAEKDALLKRLGEVDIPLEDPGKAKLAVTKRRNMVLETEQMFVRCEKLYGAATSVH</sequence>
<organism evidence="1 2">
    <name type="scientific">Steinernema glaseri</name>
    <dbReference type="NCBI Taxonomy" id="37863"/>
    <lineage>
        <taxon>Eukaryota</taxon>
        <taxon>Metazoa</taxon>
        <taxon>Ecdysozoa</taxon>
        <taxon>Nematoda</taxon>
        <taxon>Chromadorea</taxon>
        <taxon>Rhabditida</taxon>
        <taxon>Tylenchina</taxon>
        <taxon>Panagrolaimomorpha</taxon>
        <taxon>Strongyloidoidea</taxon>
        <taxon>Steinernematidae</taxon>
        <taxon>Steinernema</taxon>
    </lineage>
</organism>
<proteinExistence type="predicted"/>
<reference evidence="2" key="1">
    <citation type="submission" date="2016-11" db="UniProtKB">
        <authorList>
            <consortium name="WormBaseParasite"/>
        </authorList>
    </citation>
    <scope>IDENTIFICATION</scope>
</reference>
<dbReference type="AlphaFoldDB" id="A0A1I7YU04"/>
<dbReference type="Proteomes" id="UP000095287">
    <property type="component" value="Unplaced"/>
</dbReference>
<accession>A0A1I7YU04</accession>
<keyword evidence="1" id="KW-1185">Reference proteome</keyword>